<comment type="similarity">
    <text evidence="2">Belongs to the ashwin family.</text>
</comment>
<evidence type="ECO:0000256" key="5">
    <source>
        <dbReference type="SAM" id="MobiDB-lite"/>
    </source>
</evidence>
<gene>
    <name evidence="6" type="primary">c21h2orf49</name>
</gene>
<protein>
    <recommendedName>
        <fullName evidence="3">Ashwin</fullName>
    </recommendedName>
</protein>
<dbReference type="InterPro" id="IPR024887">
    <property type="entry name" value="Ashwin"/>
</dbReference>
<dbReference type="InParanoid" id="A0A672ZG39"/>
<dbReference type="AlphaFoldDB" id="A0A672ZG39"/>
<evidence type="ECO:0000256" key="2">
    <source>
        <dbReference type="ARBA" id="ARBA00007855"/>
    </source>
</evidence>
<reference evidence="6" key="1">
    <citation type="submission" date="2019-06" db="EMBL/GenBank/DDBJ databases">
        <authorList>
            <consortium name="Wellcome Sanger Institute Data Sharing"/>
        </authorList>
    </citation>
    <scope>NUCLEOTIDE SEQUENCE [LARGE SCALE GENOMIC DNA]</scope>
</reference>
<dbReference type="Ensembl" id="ENSSORT00005015918.1">
    <property type="protein sequence ID" value="ENSSORP00005015427.1"/>
    <property type="gene ID" value="ENSSORG00005007828.1"/>
</dbReference>
<keyword evidence="4" id="KW-0539">Nucleus</keyword>
<dbReference type="PANTHER" id="PTHR28359">
    <property type="entry name" value="ASHWIN"/>
    <property type="match status" value="1"/>
</dbReference>
<dbReference type="PANTHER" id="PTHR28359:SF1">
    <property type="entry name" value="ASHWIN"/>
    <property type="match status" value="1"/>
</dbReference>
<accession>A0A672ZG39</accession>
<reference evidence="6" key="2">
    <citation type="submission" date="2025-08" db="UniProtKB">
        <authorList>
            <consortium name="Ensembl"/>
        </authorList>
    </citation>
    <scope>IDENTIFICATION</scope>
</reference>
<dbReference type="FunCoup" id="A0A672ZG39">
    <property type="interactions" value="1310"/>
</dbReference>
<dbReference type="Proteomes" id="UP000472271">
    <property type="component" value="Chromosome 21"/>
</dbReference>
<dbReference type="GO" id="GO:0005634">
    <property type="term" value="C:nucleus"/>
    <property type="evidence" value="ECO:0007669"/>
    <property type="project" value="UniProtKB-SubCell"/>
</dbReference>
<evidence type="ECO:0000313" key="7">
    <source>
        <dbReference type="Proteomes" id="UP000472271"/>
    </source>
</evidence>
<sequence>MATSTGQDGKAASTSDADLLLHPELLSKEFLQLILTEKRMNTRDSGGRDKLTELYVKHVMPLPQRTLPSSRWGRRVEKKHDELILLGTNVSFLNISSNDHNRKRPLIVFDGSSSNTGPLKVKKPEGSTVSAGATERLKPPPSSNLSNPIRRLSGNTSSSSSSSSIQLTARSTDTANLKREANDTGPLKSPDLKKKIQHVTWP</sequence>
<comment type="subcellular location">
    <subcellularLocation>
        <location evidence="1">Nucleus</location>
    </subcellularLocation>
</comment>
<dbReference type="Pfam" id="PF15323">
    <property type="entry name" value="Ashwin"/>
    <property type="match status" value="1"/>
</dbReference>
<evidence type="ECO:0000256" key="4">
    <source>
        <dbReference type="ARBA" id="ARBA00023242"/>
    </source>
</evidence>
<reference evidence="6" key="3">
    <citation type="submission" date="2025-09" db="UniProtKB">
        <authorList>
            <consortium name="Ensembl"/>
        </authorList>
    </citation>
    <scope>IDENTIFICATION</scope>
</reference>
<feature type="region of interest" description="Disordered" evidence="5">
    <location>
        <begin position="108"/>
        <end position="202"/>
    </location>
</feature>
<keyword evidence="7" id="KW-1185">Reference proteome</keyword>
<evidence type="ECO:0000256" key="1">
    <source>
        <dbReference type="ARBA" id="ARBA00004123"/>
    </source>
</evidence>
<dbReference type="GO" id="GO:0072669">
    <property type="term" value="C:tRNA-splicing ligase complex"/>
    <property type="evidence" value="ECO:0007669"/>
    <property type="project" value="InterPro"/>
</dbReference>
<proteinExistence type="inferred from homology"/>
<name>A0A672ZG39_9TELE</name>
<feature type="compositionally biased region" description="Polar residues" evidence="5">
    <location>
        <begin position="165"/>
        <end position="175"/>
    </location>
</feature>
<organism evidence="6 7">
    <name type="scientific">Sphaeramia orbicularis</name>
    <name type="common">orbiculate cardinalfish</name>
    <dbReference type="NCBI Taxonomy" id="375764"/>
    <lineage>
        <taxon>Eukaryota</taxon>
        <taxon>Metazoa</taxon>
        <taxon>Chordata</taxon>
        <taxon>Craniata</taxon>
        <taxon>Vertebrata</taxon>
        <taxon>Euteleostomi</taxon>
        <taxon>Actinopterygii</taxon>
        <taxon>Neopterygii</taxon>
        <taxon>Teleostei</taxon>
        <taxon>Neoteleostei</taxon>
        <taxon>Acanthomorphata</taxon>
        <taxon>Gobiaria</taxon>
        <taxon>Kurtiformes</taxon>
        <taxon>Apogonoidei</taxon>
        <taxon>Apogonidae</taxon>
        <taxon>Apogoninae</taxon>
        <taxon>Sphaeramia</taxon>
    </lineage>
</organism>
<evidence type="ECO:0000313" key="6">
    <source>
        <dbReference type="Ensembl" id="ENSSORP00005015427.1"/>
    </source>
</evidence>
<dbReference type="GO" id="GO:0048598">
    <property type="term" value="P:embryonic morphogenesis"/>
    <property type="evidence" value="ECO:0007669"/>
    <property type="project" value="InterPro"/>
</dbReference>
<evidence type="ECO:0000256" key="3">
    <source>
        <dbReference type="ARBA" id="ARBA00015134"/>
    </source>
</evidence>